<accession>A0AA35WCW0</accession>
<feature type="region of interest" description="Disordered" evidence="1">
    <location>
        <begin position="1"/>
        <end position="24"/>
    </location>
</feature>
<organism evidence="2 3">
    <name type="scientific">Geodia barretti</name>
    <name type="common">Barrett's horny sponge</name>
    <dbReference type="NCBI Taxonomy" id="519541"/>
    <lineage>
        <taxon>Eukaryota</taxon>
        <taxon>Metazoa</taxon>
        <taxon>Porifera</taxon>
        <taxon>Demospongiae</taxon>
        <taxon>Heteroscleromorpha</taxon>
        <taxon>Tetractinellida</taxon>
        <taxon>Astrophorina</taxon>
        <taxon>Geodiidae</taxon>
        <taxon>Geodia</taxon>
    </lineage>
</organism>
<keyword evidence="3" id="KW-1185">Reference proteome</keyword>
<dbReference type="Proteomes" id="UP001174909">
    <property type="component" value="Unassembled WGS sequence"/>
</dbReference>
<name>A0AA35WCW0_GEOBA</name>
<dbReference type="InterPro" id="IPR011051">
    <property type="entry name" value="RmlC_Cupin_sf"/>
</dbReference>
<dbReference type="InterPro" id="IPR014710">
    <property type="entry name" value="RmlC-like_jellyroll"/>
</dbReference>
<reference evidence="2" key="1">
    <citation type="submission" date="2023-03" db="EMBL/GenBank/DDBJ databases">
        <authorList>
            <person name="Steffen K."/>
            <person name="Cardenas P."/>
        </authorList>
    </citation>
    <scope>NUCLEOTIDE SEQUENCE</scope>
</reference>
<dbReference type="Gene3D" id="2.60.120.10">
    <property type="entry name" value="Jelly Rolls"/>
    <property type="match status" value="1"/>
</dbReference>
<dbReference type="SUPFAM" id="SSF51182">
    <property type="entry name" value="RmlC-like cupins"/>
    <property type="match status" value="1"/>
</dbReference>
<dbReference type="AlphaFoldDB" id="A0AA35WCW0"/>
<comment type="caution">
    <text evidence="2">The sequence shown here is derived from an EMBL/GenBank/DDBJ whole genome shotgun (WGS) entry which is preliminary data.</text>
</comment>
<evidence type="ECO:0000313" key="3">
    <source>
        <dbReference type="Proteomes" id="UP001174909"/>
    </source>
</evidence>
<protein>
    <recommendedName>
        <fullName evidence="4">Cupin domain-containing protein</fullName>
    </recommendedName>
</protein>
<proteinExistence type="predicted"/>
<evidence type="ECO:0000256" key="1">
    <source>
        <dbReference type="SAM" id="MobiDB-lite"/>
    </source>
</evidence>
<evidence type="ECO:0008006" key="4">
    <source>
        <dbReference type="Google" id="ProtNLM"/>
    </source>
</evidence>
<dbReference type="EMBL" id="CASHTH010001556">
    <property type="protein sequence ID" value="CAI8016733.1"/>
    <property type="molecule type" value="Genomic_DNA"/>
</dbReference>
<sequence>MGSIRLYSGDDGESHIEEIDPPTDPAWSQLQNAKGIVFRASQPGYFSDWHVAPRRQYIITLSGEAEIGLADGTVYRLGAGDVNLAEDMTGHGHTTRVVSDVPRVTATIHLDG</sequence>
<gene>
    <name evidence="2" type="ORF">GBAR_LOCUS10244</name>
</gene>
<evidence type="ECO:0000313" key="2">
    <source>
        <dbReference type="EMBL" id="CAI8016733.1"/>
    </source>
</evidence>